<dbReference type="PROSITE" id="PS00518">
    <property type="entry name" value="ZF_RING_1"/>
    <property type="match status" value="1"/>
</dbReference>
<dbReference type="GO" id="GO:0010162">
    <property type="term" value="P:seed dormancy process"/>
    <property type="evidence" value="ECO:0007669"/>
    <property type="project" value="EnsemblPlants"/>
</dbReference>
<comment type="subcellular location">
    <subcellularLocation>
        <location evidence="2 14">Nucleus</location>
    </subcellularLocation>
</comment>
<dbReference type="GO" id="GO:0045087">
    <property type="term" value="P:innate immune response"/>
    <property type="evidence" value="ECO:0007669"/>
    <property type="project" value="EnsemblPlants"/>
</dbReference>
<evidence type="ECO:0000256" key="2">
    <source>
        <dbReference type="ARBA" id="ARBA00004123"/>
    </source>
</evidence>
<dbReference type="GO" id="GO:0009965">
    <property type="term" value="P:leaf morphogenesis"/>
    <property type="evidence" value="ECO:0007669"/>
    <property type="project" value="EnsemblPlants"/>
</dbReference>
<dbReference type="Gene3D" id="3.30.40.10">
    <property type="entry name" value="Zinc/RING finger domain, C3HC4 (zinc finger)"/>
    <property type="match status" value="1"/>
</dbReference>
<evidence type="ECO:0000313" key="19">
    <source>
        <dbReference type="Proteomes" id="UP000188268"/>
    </source>
</evidence>
<evidence type="ECO:0000256" key="5">
    <source>
        <dbReference type="ARBA" id="ARBA00022679"/>
    </source>
</evidence>
<evidence type="ECO:0000256" key="10">
    <source>
        <dbReference type="ARBA" id="ARBA00022853"/>
    </source>
</evidence>
<comment type="pathway">
    <text evidence="3 14">Protein modification; protein ubiquitination.</text>
</comment>
<dbReference type="CDD" id="cd16499">
    <property type="entry name" value="RING-HC_Bre1-like"/>
    <property type="match status" value="1"/>
</dbReference>
<dbReference type="UniPathway" id="UPA00143"/>
<feature type="region of interest" description="Disordered" evidence="16">
    <location>
        <begin position="1"/>
        <end position="30"/>
    </location>
</feature>
<dbReference type="SMART" id="SM00184">
    <property type="entry name" value="RING"/>
    <property type="match status" value="1"/>
</dbReference>
<dbReference type="GO" id="GO:0010228">
    <property type="term" value="P:vegetative to reproductive phase transition of meristem"/>
    <property type="evidence" value="ECO:0007669"/>
    <property type="project" value="EnsemblPlants"/>
</dbReference>
<evidence type="ECO:0000256" key="7">
    <source>
        <dbReference type="ARBA" id="ARBA00022771"/>
    </source>
</evidence>
<feature type="compositionally biased region" description="Polar residues" evidence="16">
    <location>
        <begin position="21"/>
        <end position="30"/>
    </location>
</feature>
<sequence>MESSESDEPEKKRPHLDSPTMARNSSTSPNHANAVDAAVLQYQNQKLVQQLDVQKHELHDLETKIKELKHRQSSYDDMLISLNQLWNQLVDDLILLGVRAGGGHNALETLDRGDTSRDSIPSCPVEEMFLCRLLERDSIDCSDNDAIANYVEQVLSSRHSSTMELIKSLEDTIAAESVKTESMALALQGNISAEDNIMQLSKIDDMMKEEAKNFRDVIDALHLKHKEYTDRIQIYISSHSTDESEIKRLQGDLEEIMAELEQSRRKLVNLRMQKNVASGMHAPTQVAANGTLSPEKTADKTRGLREIKDSIEEAKTVAEDRLKELQDALQQNLIYSKQLQDLQNELKDDKFVQSSRLYTLLSDQLQHWNAELGQYKALTDTLQTDRFLVTRREKELNLKAESADAARNTIDNADTKIEDVELQLQKCIIEKNDLEIKMEEAMQDAGRNDIKAEFRVMASALSKEMGMMEAQLNRWKETAHEAISLRKETESLKALLSDKTNQQKRLADECAEQIVEIKSLKGLIEKLQKEKLELQNFLDVYGQEGYDNREVTEIRESENRAHLQAEVLKNALDEHSLELRVKAANEAEAACQERLSVAEAEIAELRAKLDASERDVLELTEAIKSKDRESETYISEIETIGQAYEDMQTQNQHLLHQMTERDDYNIKLVSESVKTKQAYNLFLSEKQTLAKQLQQVNSSIESVKMRIVHNEEQIKVCLTDAIKSTQEDRHVVISLETAKWELADAEKELKWLKSAATSSEKDHEQLQRKVDELQVKLDKERSQRKKLEEELTELNSKAAELSSETGETAIRKLQDEIKNCKNILKCGVCFDRPKEVVIVKCYHLFCNPCIQRNLEIRHRKCPGCGTAFGQNDVRYDSKHSQGSLIILRVLNQILIQVGSSGKRFVIAYHRVLSEIDGRKRVLSEIDGWKHESFISSSFHTNSNPTKSSFLLPKTLLPVFTTEPTSKSKSLIHLSPRKRNAAGIRVSLLEAPVLWAGRLCIYYALLKAGLAGSQSNPLVSELESGVGIGESGDLGFSKWLENIQGKPDKEAADKRKLVSKWHPTTKGTLKRNYRVPSKSEGRRLLKAVASLLSDDDHFTDATSHKGCQIRRESAHGESVCCNNVRALFDELPTPHLIVEITPFPAGPLTEKDYIKAEKLERVLRSGPSV</sequence>
<evidence type="ECO:0000256" key="12">
    <source>
        <dbReference type="ARBA" id="ARBA00023242"/>
    </source>
</evidence>
<comment type="catalytic activity">
    <reaction evidence="1 14">
        <text>S-ubiquitinyl-[E2 ubiquitin-conjugating enzyme]-L-cysteine + [acceptor protein]-L-lysine = [E2 ubiquitin-conjugating enzyme]-L-cysteine + N(6)-ubiquitinyl-[acceptor protein]-L-lysine.</text>
        <dbReference type="EC" id="2.3.2.27"/>
    </reaction>
</comment>
<dbReference type="GO" id="GO:0140936">
    <property type="term" value="F:histone H2B deubiquitinase activity"/>
    <property type="evidence" value="ECO:0007669"/>
    <property type="project" value="EnsemblPlants"/>
</dbReference>
<feature type="coiled-coil region" evidence="15">
    <location>
        <begin position="403"/>
        <end position="444"/>
    </location>
</feature>
<keyword evidence="8 14" id="KW-0833">Ubl conjugation pathway</keyword>
<feature type="coiled-coil region" evidence="15">
    <location>
        <begin position="308"/>
        <end position="345"/>
    </location>
</feature>
<evidence type="ECO:0000256" key="14">
    <source>
        <dbReference type="RuleBase" id="RU365038"/>
    </source>
</evidence>
<dbReference type="GO" id="GO:0005634">
    <property type="term" value="C:nucleus"/>
    <property type="evidence" value="ECO:0007669"/>
    <property type="project" value="UniProtKB-SubCell"/>
</dbReference>
<dbReference type="GO" id="GO:0008270">
    <property type="term" value="F:zinc ion binding"/>
    <property type="evidence" value="ECO:0007669"/>
    <property type="project" value="UniProtKB-KW"/>
</dbReference>
<dbReference type="InterPro" id="IPR013083">
    <property type="entry name" value="Znf_RING/FYVE/PHD"/>
</dbReference>
<gene>
    <name evidence="18" type="ORF">CCACVL1_12689</name>
</gene>
<comment type="caution">
    <text evidence="18">The sequence shown here is derived from an EMBL/GenBank/DDBJ whole genome shotgun (WGS) entry which is preliminary data.</text>
</comment>
<dbReference type="InterPro" id="IPR013956">
    <property type="entry name" value="E3_ubiquit_lig_Bre1"/>
</dbReference>
<keyword evidence="19" id="KW-1185">Reference proteome</keyword>
<accession>A0A1R3IEF0</accession>
<proteinExistence type="inferred from homology"/>
<comment type="similarity">
    <text evidence="4 14">Belongs to the BRE1 family.</text>
</comment>
<evidence type="ECO:0000256" key="1">
    <source>
        <dbReference type="ARBA" id="ARBA00000900"/>
    </source>
</evidence>
<reference evidence="18 19" key="1">
    <citation type="submission" date="2013-09" db="EMBL/GenBank/DDBJ databases">
        <title>Corchorus capsularis genome sequencing.</title>
        <authorList>
            <person name="Alam M."/>
            <person name="Haque M.S."/>
            <person name="Islam M.S."/>
            <person name="Emdad E.M."/>
            <person name="Islam M.M."/>
            <person name="Ahmed B."/>
            <person name="Halim A."/>
            <person name="Hossen Q.M.M."/>
            <person name="Hossain M.Z."/>
            <person name="Ahmed R."/>
            <person name="Khan M.M."/>
            <person name="Islam R."/>
            <person name="Rashid M.M."/>
            <person name="Khan S.A."/>
            <person name="Rahman M.S."/>
            <person name="Alam M."/>
        </authorList>
    </citation>
    <scope>NUCLEOTIDE SEQUENCE [LARGE SCALE GENOMIC DNA]</scope>
    <source>
        <strain evidence="19">cv. CVL-1</strain>
        <tissue evidence="18">Whole seedling</tissue>
    </source>
</reference>
<evidence type="ECO:0000256" key="4">
    <source>
        <dbReference type="ARBA" id="ARBA00005555"/>
    </source>
</evidence>
<dbReference type="PROSITE" id="PS50089">
    <property type="entry name" value="ZF_RING_2"/>
    <property type="match status" value="1"/>
</dbReference>
<dbReference type="InterPro" id="IPR017907">
    <property type="entry name" value="Znf_RING_CS"/>
</dbReference>
<dbReference type="PANTHER" id="PTHR23163:SF8">
    <property type="entry name" value="E3 UBIQUITIN-PROTEIN LIGASE BRE1-LIKE 2"/>
    <property type="match status" value="1"/>
</dbReference>
<dbReference type="GO" id="GO:0140852">
    <property type="term" value="F:histone ubiquitin ligase activity"/>
    <property type="evidence" value="ECO:0007669"/>
    <property type="project" value="EnsemblPlants"/>
</dbReference>
<feature type="coiled-coil region" evidence="15">
    <location>
        <begin position="735"/>
        <end position="804"/>
    </location>
</feature>
<dbReference type="OrthoDB" id="10266039at2759"/>
<protein>
    <recommendedName>
        <fullName evidence="14">E3 ubiquitin protein ligase</fullName>
        <ecNumber evidence="14">2.3.2.27</ecNumber>
    </recommendedName>
</protein>
<keyword evidence="6 14" id="KW-0479">Metal-binding</keyword>
<dbReference type="AlphaFoldDB" id="A0A1R3IEF0"/>
<name>A0A1R3IEF0_COCAP</name>
<keyword evidence="12 14" id="KW-0539">Nucleus</keyword>
<dbReference type="Gramene" id="OMO80940">
    <property type="protein sequence ID" value="OMO80940"/>
    <property type="gene ID" value="CCACVL1_12689"/>
</dbReference>
<keyword evidence="10 14" id="KW-0156">Chromatin regulator</keyword>
<dbReference type="PANTHER" id="PTHR23163">
    <property type="entry name" value="RING FINGER PROTEIN-RELATED"/>
    <property type="match status" value="1"/>
</dbReference>
<evidence type="ECO:0000256" key="11">
    <source>
        <dbReference type="ARBA" id="ARBA00023054"/>
    </source>
</evidence>
<feature type="coiled-coil region" evidence="15">
    <location>
        <begin position="581"/>
        <end position="629"/>
    </location>
</feature>
<evidence type="ECO:0000256" key="13">
    <source>
        <dbReference type="PROSITE-ProRule" id="PRU00175"/>
    </source>
</evidence>
<dbReference type="Pfam" id="PF00097">
    <property type="entry name" value="zf-C3HC4"/>
    <property type="match status" value="1"/>
</dbReference>
<evidence type="ECO:0000256" key="6">
    <source>
        <dbReference type="ARBA" id="ARBA00022723"/>
    </source>
</evidence>
<evidence type="ECO:0000259" key="17">
    <source>
        <dbReference type="PROSITE" id="PS50089"/>
    </source>
</evidence>
<evidence type="ECO:0000256" key="16">
    <source>
        <dbReference type="SAM" id="MobiDB-lite"/>
    </source>
</evidence>
<dbReference type="GO" id="GO:0016567">
    <property type="term" value="P:protein ubiquitination"/>
    <property type="evidence" value="ECO:0007669"/>
    <property type="project" value="UniProtKB-UniRule"/>
</dbReference>
<feature type="coiled-coil region" evidence="15">
    <location>
        <begin position="44"/>
        <end position="71"/>
    </location>
</feature>
<dbReference type="Proteomes" id="UP000188268">
    <property type="component" value="Unassembled WGS sequence"/>
</dbReference>
<dbReference type="EC" id="2.3.2.27" evidence="14"/>
<evidence type="ECO:0000256" key="9">
    <source>
        <dbReference type="ARBA" id="ARBA00022833"/>
    </source>
</evidence>
<dbReference type="EMBL" id="AWWV01010235">
    <property type="protein sequence ID" value="OMO80940.1"/>
    <property type="molecule type" value="Genomic_DNA"/>
</dbReference>
<keyword evidence="7 13" id="KW-0863">Zinc-finger</keyword>
<keyword evidence="11 14" id="KW-0175">Coiled coil</keyword>
<dbReference type="OMA" id="YSNIDTR"/>
<dbReference type="GO" id="GO:0033503">
    <property type="term" value="C:HULC complex"/>
    <property type="evidence" value="ECO:0007669"/>
    <property type="project" value="TreeGrafter"/>
</dbReference>
<evidence type="ECO:0000256" key="8">
    <source>
        <dbReference type="ARBA" id="ARBA00022786"/>
    </source>
</evidence>
<evidence type="ECO:0000313" key="18">
    <source>
        <dbReference type="EMBL" id="OMO80940.1"/>
    </source>
</evidence>
<feature type="coiled-coil region" evidence="15">
    <location>
        <begin position="239"/>
        <end position="273"/>
    </location>
</feature>
<dbReference type="GO" id="GO:0042803">
    <property type="term" value="F:protein homodimerization activity"/>
    <property type="evidence" value="ECO:0007669"/>
    <property type="project" value="EnsemblPlants"/>
</dbReference>
<dbReference type="InterPro" id="IPR018957">
    <property type="entry name" value="Znf_C3HC4_RING-type"/>
</dbReference>
<evidence type="ECO:0000256" key="3">
    <source>
        <dbReference type="ARBA" id="ARBA00004906"/>
    </source>
</evidence>
<keyword evidence="9 14" id="KW-0862">Zinc</keyword>
<feature type="domain" description="RING-type" evidence="17">
    <location>
        <begin position="826"/>
        <end position="864"/>
    </location>
</feature>
<dbReference type="SUPFAM" id="SSF57850">
    <property type="entry name" value="RING/U-box"/>
    <property type="match status" value="1"/>
</dbReference>
<feature type="coiled-coil region" evidence="15">
    <location>
        <begin position="510"/>
        <end position="544"/>
    </location>
</feature>
<keyword evidence="5 14" id="KW-0808">Transferase</keyword>
<dbReference type="InterPro" id="IPR001841">
    <property type="entry name" value="Znf_RING"/>
</dbReference>
<evidence type="ECO:0000256" key="15">
    <source>
        <dbReference type="SAM" id="Coils"/>
    </source>
</evidence>
<dbReference type="STRING" id="210143.A0A1R3IEF0"/>
<organism evidence="18 19">
    <name type="scientific">Corchorus capsularis</name>
    <name type="common">Jute</name>
    <dbReference type="NCBI Taxonomy" id="210143"/>
    <lineage>
        <taxon>Eukaryota</taxon>
        <taxon>Viridiplantae</taxon>
        <taxon>Streptophyta</taxon>
        <taxon>Embryophyta</taxon>
        <taxon>Tracheophyta</taxon>
        <taxon>Spermatophyta</taxon>
        <taxon>Magnoliopsida</taxon>
        <taxon>eudicotyledons</taxon>
        <taxon>Gunneridae</taxon>
        <taxon>Pentapetalae</taxon>
        <taxon>rosids</taxon>
        <taxon>malvids</taxon>
        <taxon>Malvales</taxon>
        <taxon>Malvaceae</taxon>
        <taxon>Grewioideae</taxon>
        <taxon>Apeibeae</taxon>
        <taxon>Corchorus</taxon>
    </lineage>
</organism>